<sequence>MHLRRGRTFKEEKPTISSAAARARDAVGKQSTWNQRTRSNPRGPLEEEPSRSAPAAIALLQLLQADRPDLAYSATTFVGAMRGREAGIRRRSAFRQKGGKEEREKPKDMKKRGRSTTRVPPPPTMRATLVGTFYKSKKGAGLGFLYDPRRASRLCRGARDRCDSNEFSYGMLSA</sequence>
<dbReference type="EMBL" id="AMZH03000325">
    <property type="protein sequence ID" value="RRT84337.1"/>
    <property type="molecule type" value="Genomic_DNA"/>
</dbReference>
<dbReference type="Proteomes" id="UP000287651">
    <property type="component" value="Unassembled WGS sequence"/>
</dbReference>
<feature type="region of interest" description="Disordered" evidence="1">
    <location>
        <begin position="1"/>
        <end position="52"/>
    </location>
</feature>
<reference evidence="2 3" key="1">
    <citation type="journal article" date="2014" name="Agronomy (Basel)">
        <title>A Draft Genome Sequence for Ensete ventricosum, the Drought-Tolerant Tree Against Hunger.</title>
        <authorList>
            <person name="Harrison J."/>
            <person name="Moore K.A."/>
            <person name="Paszkiewicz K."/>
            <person name="Jones T."/>
            <person name="Grant M."/>
            <person name="Ambacheew D."/>
            <person name="Muzemil S."/>
            <person name="Studholme D.J."/>
        </authorList>
    </citation>
    <scope>NUCLEOTIDE SEQUENCE [LARGE SCALE GENOMIC DNA]</scope>
</reference>
<protein>
    <submittedName>
        <fullName evidence="2">Uncharacterized protein</fullName>
    </submittedName>
</protein>
<feature type="region of interest" description="Disordered" evidence="1">
    <location>
        <begin position="88"/>
        <end position="125"/>
    </location>
</feature>
<evidence type="ECO:0000313" key="2">
    <source>
        <dbReference type="EMBL" id="RRT84337.1"/>
    </source>
</evidence>
<organism evidence="2 3">
    <name type="scientific">Ensete ventricosum</name>
    <name type="common">Abyssinian banana</name>
    <name type="synonym">Musa ensete</name>
    <dbReference type="NCBI Taxonomy" id="4639"/>
    <lineage>
        <taxon>Eukaryota</taxon>
        <taxon>Viridiplantae</taxon>
        <taxon>Streptophyta</taxon>
        <taxon>Embryophyta</taxon>
        <taxon>Tracheophyta</taxon>
        <taxon>Spermatophyta</taxon>
        <taxon>Magnoliopsida</taxon>
        <taxon>Liliopsida</taxon>
        <taxon>Zingiberales</taxon>
        <taxon>Musaceae</taxon>
        <taxon>Ensete</taxon>
    </lineage>
</organism>
<name>A0A427B7B2_ENSVE</name>
<gene>
    <name evidence="2" type="ORF">B296_00010698</name>
</gene>
<evidence type="ECO:0000256" key="1">
    <source>
        <dbReference type="SAM" id="MobiDB-lite"/>
    </source>
</evidence>
<feature type="compositionally biased region" description="Basic and acidic residues" evidence="1">
    <location>
        <begin position="98"/>
        <end position="107"/>
    </location>
</feature>
<feature type="compositionally biased region" description="Polar residues" evidence="1">
    <location>
        <begin position="29"/>
        <end position="40"/>
    </location>
</feature>
<accession>A0A427B7B2</accession>
<dbReference type="AlphaFoldDB" id="A0A427B7B2"/>
<proteinExistence type="predicted"/>
<comment type="caution">
    <text evidence="2">The sequence shown here is derived from an EMBL/GenBank/DDBJ whole genome shotgun (WGS) entry which is preliminary data.</text>
</comment>
<evidence type="ECO:0000313" key="3">
    <source>
        <dbReference type="Proteomes" id="UP000287651"/>
    </source>
</evidence>